<accession>A0ABP1FFJ6</accession>
<keyword evidence="4" id="KW-1185">Reference proteome</keyword>
<feature type="domain" description="Oxidoreductase-like" evidence="2">
    <location>
        <begin position="52"/>
        <end position="88"/>
    </location>
</feature>
<sequence length="137" mass="15869">MMQNPTNPHKTQKQRTLDVHRHVTQQRLWKRLISVSHIAHQSAHAESAHILKRPVEPGPEDCCQSGCLNCVWEVYRLELEEYNKELAKRQGKPPPKPAVDPFAELERKLDEQKRQREELESSTPKAEKRTGHAQDAP</sequence>
<organism evidence="3 4">
    <name type="scientific">Coccomyxa viridis</name>
    <dbReference type="NCBI Taxonomy" id="1274662"/>
    <lineage>
        <taxon>Eukaryota</taxon>
        <taxon>Viridiplantae</taxon>
        <taxon>Chlorophyta</taxon>
        <taxon>core chlorophytes</taxon>
        <taxon>Trebouxiophyceae</taxon>
        <taxon>Trebouxiophyceae incertae sedis</taxon>
        <taxon>Coccomyxaceae</taxon>
        <taxon>Coccomyxa</taxon>
    </lineage>
</organism>
<dbReference type="InterPro" id="IPR019180">
    <property type="entry name" value="Oxidoreductase-like_N"/>
</dbReference>
<dbReference type="InterPro" id="IPR039251">
    <property type="entry name" value="OXLD1"/>
</dbReference>
<gene>
    <name evidence="3" type="primary">g368</name>
    <name evidence="3" type="ORF">VP750_LOCUS322</name>
</gene>
<evidence type="ECO:0000259" key="2">
    <source>
        <dbReference type="Pfam" id="PF09791"/>
    </source>
</evidence>
<feature type="region of interest" description="Disordered" evidence="1">
    <location>
        <begin position="86"/>
        <end position="137"/>
    </location>
</feature>
<evidence type="ECO:0000256" key="1">
    <source>
        <dbReference type="SAM" id="MobiDB-lite"/>
    </source>
</evidence>
<evidence type="ECO:0000313" key="4">
    <source>
        <dbReference type="Proteomes" id="UP001497392"/>
    </source>
</evidence>
<reference evidence="3 4" key="1">
    <citation type="submission" date="2024-06" db="EMBL/GenBank/DDBJ databases">
        <authorList>
            <person name="Kraege A."/>
            <person name="Thomma B."/>
        </authorList>
    </citation>
    <scope>NUCLEOTIDE SEQUENCE [LARGE SCALE GENOMIC DNA]</scope>
</reference>
<dbReference type="Proteomes" id="UP001497392">
    <property type="component" value="Unassembled WGS sequence"/>
</dbReference>
<feature type="compositionally biased region" description="Basic and acidic residues" evidence="1">
    <location>
        <begin position="104"/>
        <end position="137"/>
    </location>
</feature>
<dbReference type="PANTHER" id="PTHR21193:SF3">
    <property type="entry name" value="OXIDOREDUCTASE-LIKE DOMAIN-CONTAINING PROTEIN 1"/>
    <property type="match status" value="1"/>
</dbReference>
<dbReference type="Pfam" id="PF09791">
    <property type="entry name" value="Oxidored-like"/>
    <property type="match status" value="1"/>
</dbReference>
<dbReference type="EMBL" id="CAXHTA020000001">
    <property type="protein sequence ID" value="CAL5218663.1"/>
    <property type="molecule type" value="Genomic_DNA"/>
</dbReference>
<evidence type="ECO:0000313" key="3">
    <source>
        <dbReference type="EMBL" id="CAL5218663.1"/>
    </source>
</evidence>
<proteinExistence type="predicted"/>
<name>A0ABP1FFJ6_9CHLO</name>
<comment type="caution">
    <text evidence="3">The sequence shown here is derived from an EMBL/GenBank/DDBJ whole genome shotgun (WGS) entry which is preliminary data.</text>
</comment>
<dbReference type="PANTHER" id="PTHR21193">
    <property type="entry name" value="OXIDOREDUCTASE-LIKE DOMAIN-CONTAINING PROTEIN 1"/>
    <property type="match status" value="1"/>
</dbReference>
<protein>
    <submittedName>
        <fullName evidence="3">G368 protein</fullName>
    </submittedName>
</protein>